<keyword evidence="8" id="KW-1185">Reference proteome</keyword>
<organism evidence="7 8">
    <name type="scientific">Ridgeia piscesae</name>
    <name type="common">Tubeworm</name>
    <dbReference type="NCBI Taxonomy" id="27915"/>
    <lineage>
        <taxon>Eukaryota</taxon>
        <taxon>Metazoa</taxon>
        <taxon>Spiralia</taxon>
        <taxon>Lophotrochozoa</taxon>
        <taxon>Annelida</taxon>
        <taxon>Polychaeta</taxon>
        <taxon>Sedentaria</taxon>
        <taxon>Canalipalpata</taxon>
        <taxon>Sabellida</taxon>
        <taxon>Siboglinidae</taxon>
        <taxon>Ridgeia</taxon>
    </lineage>
</organism>
<dbReference type="Pfam" id="PF13516">
    <property type="entry name" value="LRR_6"/>
    <property type="match status" value="1"/>
</dbReference>
<dbReference type="PANTHER" id="PTHR45973:SF9">
    <property type="entry name" value="LEUCINE-RICH REPEAT-CONTAINING PROTEIN 46"/>
    <property type="match status" value="1"/>
</dbReference>
<keyword evidence="5" id="KW-0966">Cell projection</keyword>
<gene>
    <name evidence="7" type="ORF">NP493_5g15030</name>
</gene>
<feature type="coiled-coil region" evidence="6">
    <location>
        <begin position="282"/>
        <end position="309"/>
    </location>
</feature>
<dbReference type="SMART" id="SM00365">
    <property type="entry name" value="LRR_SD22"/>
    <property type="match status" value="5"/>
</dbReference>
<keyword evidence="6" id="KW-0175">Coiled coil</keyword>
<evidence type="ECO:0000313" key="7">
    <source>
        <dbReference type="EMBL" id="KAK2193846.1"/>
    </source>
</evidence>
<protein>
    <submittedName>
        <fullName evidence="7">Uncharacterized protein</fullName>
    </submittedName>
</protein>
<dbReference type="Proteomes" id="UP001209878">
    <property type="component" value="Unassembled WGS sequence"/>
</dbReference>
<dbReference type="SUPFAM" id="SSF52058">
    <property type="entry name" value="L domain-like"/>
    <property type="match status" value="1"/>
</dbReference>
<evidence type="ECO:0000256" key="1">
    <source>
        <dbReference type="ARBA" id="ARBA00004138"/>
    </source>
</evidence>
<name>A0AAD9PFG1_RIDPI</name>
<evidence type="ECO:0000256" key="4">
    <source>
        <dbReference type="ARBA" id="ARBA00023069"/>
    </source>
</evidence>
<dbReference type="EMBL" id="JAODUO010000006">
    <property type="protein sequence ID" value="KAK2193846.1"/>
    <property type="molecule type" value="Genomic_DNA"/>
</dbReference>
<dbReference type="InterPro" id="IPR025875">
    <property type="entry name" value="Leu-rich_rpt_4"/>
</dbReference>
<proteinExistence type="predicted"/>
<evidence type="ECO:0000313" key="8">
    <source>
        <dbReference type="Proteomes" id="UP001209878"/>
    </source>
</evidence>
<keyword evidence="4" id="KW-0969">Cilium</keyword>
<reference evidence="7" key="1">
    <citation type="journal article" date="2023" name="Mol. Biol. Evol.">
        <title>Third-Generation Sequencing Reveals the Adaptive Role of the Epigenome in Three Deep-Sea Polychaetes.</title>
        <authorList>
            <person name="Perez M."/>
            <person name="Aroh O."/>
            <person name="Sun Y."/>
            <person name="Lan Y."/>
            <person name="Juniper S.K."/>
            <person name="Young C.R."/>
            <person name="Angers B."/>
            <person name="Qian P.Y."/>
        </authorList>
    </citation>
    <scope>NUCLEOTIDE SEQUENCE</scope>
    <source>
        <strain evidence="7">R07B-5</strain>
    </source>
</reference>
<dbReference type="InterPro" id="IPR001611">
    <property type="entry name" value="Leu-rich_rpt"/>
</dbReference>
<evidence type="ECO:0000256" key="3">
    <source>
        <dbReference type="ARBA" id="ARBA00022737"/>
    </source>
</evidence>
<dbReference type="Gene3D" id="3.80.10.10">
    <property type="entry name" value="Ribonuclease Inhibitor"/>
    <property type="match status" value="2"/>
</dbReference>
<dbReference type="PROSITE" id="PS51450">
    <property type="entry name" value="LRR"/>
    <property type="match status" value="4"/>
</dbReference>
<evidence type="ECO:0000256" key="5">
    <source>
        <dbReference type="ARBA" id="ARBA00023273"/>
    </source>
</evidence>
<keyword evidence="2" id="KW-0433">Leucine-rich repeat</keyword>
<evidence type="ECO:0000256" key="6">
    <source>
        <dbReference type="SAM" id="Coils"/>
    </source>
</evidence>
<dbReference type="InterPro" id="IPR032675">
    <property type="entry name" value="LRR_dom_sf"/>
</dbReference>
<sequence>MEEFPPKPLDCKLIRESVSVLARIGPGLAHAYVRLDLHDRELTDISLVAGYIHLRFLDVSGNHLKDVSPLSPLTALLWLNADHNALSTVDVDELPYLQTAFFRDNRLTSLADISHPTLDTLSLAGQFNTPPSIHSTGRTVSRLQALRVLDLKDNRLTSTDGLLPPNLEELYLAGNGLTSVVGLETLPKLRVIHLRSNHISCLEGFPRLQVLEYLNLRANDISDFNQLSHLSHLQRLRVLVLKDNTLVKLDDYRVQAIAQLIDCSRLRRLDKDTCTNAERRHARAWLREMAEEAAQEEEEEEEVEEEQVRIYSAVHTILSFVFDISSMLWFSRR</sequence>
<keyword evidence="3" id="KW-0677">Repeat</keyword>
<dbReference type="PANTHER" id="PTHR45973">
    <property type="entry name" value="PROTEIN PHOSPHATASE 1 REGULATORY SUBUNIT SDS22-RELATED"/>
    <property type="match status" value="1"/>
</dbReference>
<comment type="caution">
    <text evidence="7">The sequence shown here is derived from an EMBL/GenBank/DDBJ whole genome shotgun (WGS) entry which is preliminary data.</text>
</comment>
<dbReference type="Pfam" id="PF12799">
    <property type="entry name" value="LRR_4"/>
    <property type="match status" value="1"/>
</dbReference>
<comment type="subcellular location">
    <subcellularLocation>
        <location evidence="1">Cell projection</location>
        <location evidence="1">Cilium</location>
    </subcellularLocation>
</comment>
<accession>A0AAD9PFG1</accession>
<evidence type="ECO:0000256" key="2">
    <source>
        <dbReference type="ARBA" id="ARBA00022614"/>
    </source>
</evidence>
<dbReference type="AlphaFoldDB" id="A0AAD9PFG1"/>
<dbReference type="InterPro" id="IPR050576">
    <property type="entry name" value="Cilia_flagella_integrity"/>
</dbReference>